<sequence length="78" mass="8927">MTTEILPKDDIKMIYMACHMKDPNGLYADEVDINEFADKIARVVIIRVAEAERKECIKFVRSLNTEVADALENNRGKL</sequence>
<dbReference type="EMBL" id="LR796190">
    <property type="protein sequence ID" value="CAB4124403.1"/>
    <property type="molecule type" value="Genomic_DNA"/>
</dbReference>
<organism evidence="3">
    <name type="scientific">uncultured Caudovirales phage</name>
    <dbReference type="NCBI Taxonomy" id="2100421"/>
    <lineage>
        <taxon>Viruses</taxon>
        <taxon>Duplodnaviria</taxon>
        <taxon>Heunggongvirae</taxon>
        <taxon>Uroviricota</taxon>
        <taxon>Caudoviricetes</taxon>
        <taxon>Peduoviridae</taxon>
        <taxon>Maltschvirus</taxon>
        <taxon>Maltschvirus maltsch</taxon>
    </lineage>
</organism>
<protein>
    <submittedName>
        <fullName evidence="3">Uncharacterized protein</fullName>
    </submittedName>
</protein>
<gene>
    <name evidence="3" type="ORF">UFOVP234_32</name>
    <name evidence="1" type="ORF">UFOVP35_40</name>
    <name evidence="2" type="ORF">UFOVP52_7</name>
</gene>
<name>A0A6J7WSR1_9CAUD</name>
<proteinExistence type="predicted"/>
<evidence type="ECO:0000313" key="3">
    <source>
        <dbReference type="EMBL" id="CAB5219825.1"/>
    </source>
</evidence>
<evidence type="ECO:0000313" key="1">
    <source>
        <dbReference type="EMBL" id="CAB4122619.1"/>
    </source>
</evidence>
<dbReference type="EMBL" id="LR796166">
    <property type="protein sequence ID" value="CAB4122619.1"/>
    <property type="molecule type" value="Genomic_DNA"/>
</dbReference>
<reference evidence="3" key="1">
    <citation type="submission" date="2020-05" db="EMBL/GenBank/DDBJ databases">
        <authorList>
            <person name="Chiriac C."/>
            <person name="Salcher M."/>
            <person name="Ghai R."/>
            <person name="Kavagutti S V."/>
        </authorList>
    </citation>
    <scope>NUCLEOTIDE SEQUENCE</scope>
</reference>
<dbReference type="EMBL" id="LR798280">
    <property type="protein sequence ID" value="CAB5219825.1"/>
    <property type="molecule type" value="Genomic_DNA"/>
</dbReference>
<evidence type="ECO:0000313" key="2">
    <source>
        <dbReference type="EMBL" id="CAB4124403.1"/>
    </source>
</evidence>
<accession>A0A6J7WSR1</accession>